<dbReference type="SUPFAM" id="SSF81383">
    <property type="entry name" value="F-box domain"/>
    <property type="match status" value="1"/>
</dbReference>
<evidence type="ECO:0000259" key="1">
    <source>
        <dbReference type="Pfam" id="PF00646"/>
    </source>
</evidence>
<evidence type="ECO:0000259" key="2">
    <source>
        <dbReference type="Pfam" id="PF23622"/>
    </source>
</evidence>
<proteinExistence type="predicted"/>
<dbReference type="SUPFAM" id="SSF52047">
    <property type="entry name" value="RNI-like"/>
    <property type="match status" value="1"/>
</dbReference>
<protein>
    <recommendedName>
        <fullName evidence="5">F-box domain-containing protein</fullName>
    </recommendedName>
</protein>
<dbReference type="AlphaFoldDB" id="A0AAN7IBK6"/>
<dbReference type="PANTHER" id="PTHR34145">
    <property type="entry name" value="OS02G0105600 PROTEIN"/>
    <property type="match status" value="1"/>
</dbReference>
<sequence length="439" mass="50535">MDKSSLKCIRNSEDLISQLPDEILIFILSPLKMKEAIRTSVLSHRWECLWSFTDTLDFDDPDTMQEIDDRKKKLKTERKKFVKRVNRILGLNQASTINKFRVCFELGKNSTRHIDSWLDFAISKRVKRLELDFTPLESMRHYYTFSHEQLTRIISKIGVHCINFLTSLTLKYVNVTGELLEHCLSICPVLEKLHVARCQSLGRLKISGPSLQLKYLHIINCSQIESIDIFAPNLESFGFVGPRIELYVNYAPCLLDVLIGAIYLVRINYLFCPLSNYLSQLQRLTLDICNLNDDNLELPDLQGLLNLRHLEVRIATSNDGSLLGLIPLIEATRVLHKFSLELTYFPCSKLRKEIELRKVMKCPNEHLKVVEIMGFVGRAIDIELAVYLLEIAVKLEKICINPRVPHLVGTPWEAEKEGDRESAEQLKRHLPLGAELVIL</sequence>
<dbReference type="Gene3D" id="1.20.1280.50">
    <property type="match status" value="1"/>
</dbReference>
<dbReference type="Pfam" id="PF00646">
    <property type="entry name" value="F-box"/>
    <property type="match status" value="1"/>
</dbReference>
<dbReference type="InterPro" id="IPR036047">
    <property type="entry name" value="F-box-like_dom_sf"/>
</dbReference>
<name>A0AAN7IBK6_QUERU</name>
<dbReference type="Gene3D" id="3.80.10.10">
    <property type="entry name" value="Ribonuclease Inhibitor"/>
    <property type="match status" value="1"/>
</dbReference>
<dbReference type="InterPro" id="IPR001810">
    <property type="entry name" value="F-box_dom"/>
</dbReference>
<organism evidence="3 4">
    <name type="scientific">Quercus rubra</name>
    <name type="common">Northern red oak</name>
    <name type="synonym">Quercus borealis</name>
    <dbReference type="NCBI Taxonomy" id="3512"/>
    <lineage>
        <taxon>Eukaryota</taxon>
        <taxon>Viridiplantae</taxon>
        <taxon>Streptophyta</taxon>
        <taxon>Embryophyta</taxon>
        <taxon>Tracheophyta</taxon>
        <taxon>Spermatophyta</taxon>
        <taxon>Magnoliopsida</taxon>
        <taxon>eudicotyledons</taxon>
        <taxon>Gunneridae</taxon>
        <taxon>Pentapetalae</taxon>
        <taxon>rosids</taxon>
        <taxon>fabids</taxon>
        <taxon>Fagales</taxon>
        <taxon>Fagaceae</taxon>
        <taxon>Quercus</taxon>
    </lineage>
</organism>
<feature type="domain" description="F-box" evidence="1">
    <location>
        <begin position="16"/>
        <end position="50"/>
    </location>
</feature>
<dbReference type="InterPro" id="IPR032675">
    <property type="entry name" value="LRR_dom_sf"/>
</dbReference>
<evidence type="ECO:0008006" key="5">
    <source>
        <dbReference type="Google" id="ProtNLM"/>
    </source>
</evidence>
<reference evidence="3 4" key="1">
    <citation type="journal article" date="2023" name="G3 (Bethesda)">
        <title>A haplotype-resolved chromosome-scale genome for Quercus rubra L. provides insights into the genetics of adaptive traits for red oak species.</title>
        <authorList>
            <person name="Kapoor B."/>
            <person name="Jenkins J."/>
            <person name="Schmutz J."/>
            <person name="Zhebentyayeva T."/>
            <person name="Kuelheim C."/>
            <person name="Coggeshall M."/>
            <person name="Heim C."/>
            <person name="Lasky J.R."/>
            <person name="Leites L."/>
            <person name="Islam-Faridi N."/>
            <person name="Romero-Severson J."/>
            <person name="DeLeo V.L."/>
            <person name="Lucas S.M."/>
            <person name="Lazic D."/>
            <person name="Gailing O."/>
            <person name="Carlson J."/>
            <person name="Staton M."/>
        </authorList>
    </citation>
    <scope>NUCLEOTIDE SEQUENCE [LARGE SCALE GENOMIC DNA]</scope>
    <source>
        <strain evidence="3">Pseudo-F2</strain>
    </source>
</reference>
<feature type="domain" description="At1g61320/AtMIF1 LRR" evidence="2">
    <location>
        <begin position="104"/>
        <end position="401"/>
    </location>
</feature>
<dbReference type="Pfam" id="PF23622">
    <property type="entry name" value="LRR_At1g61320_AtMIF1"/>
    <property type="match status" value="1"/>
</dbReference>
<dbReference type="EMBL" id="JAXUIC010000010">
    <property type="protein sequence ID" value="KAK4567891.1"/>
    <property type="molecule type" value="Genomic_DNA"/>
</dbReference>
<dbReference type="InterPro" id="IPR053772">
    <property type="entry name" value="At1g61320/At1g61330-like"/>
</dbReference>
<dbReference type="PANTHER" id="PTHR34145:SF68">
    <property type="entry name" value="FBD DOMAIN-CONTAINING PROTEIN"/>
    <property type="match status" value="1"/>
</dbReference>
<dbReference type="InterPro" id="IPR055357">
    <property type="entry name" value="LRR_At1g61320_AtMIF1"/>
</dbReference>
<keyword evidence="4" id="KW-1185">Reference proteome</keyword>
<accession>A0AAN7IBK6</accession>
<dbReference type="CDD" id="cd22160">
    <property type="entry name" value="F-box_AtFBL13-like"/>
    <property type="match status" value="1"/>
</dbReference>
<comment type="caution">
    <text evidence="3">The sequence shown here is derived from an EMBL/GenBank/DDBJ whole genome shotgun (WGS) entry which is preliminary data.</text>
</comment>
<gene>
    <name evidence="3" type="ORF">RGQ29_003601</name>
</gene>
<evidence type="ECO:0000313" key="4">
    <source>
        <dbReference type="Proteomes" id="UP001324115"/>
    </source>
</evidence>
<evidence type="ECO:0000313" key="3">
    <source>
        <dbReference type="EMBL" id="KAK4567891.1"/>
    </source>
</evidence>
<dbReference type="InterPro" id="IPR053781">
    <property type="entry name" value="F-box_AtFBL13-like"/>
</dbReference>
<dbReference type="Proteomes" id="UP001324115">
    <property type="component" value="Unassembled WGS sequence"/>
</dbReference>